<evidence type="ECO:0000259" key="4">
    <source>
        <dbReference type="PROSITE" id="PS50932"/>
    </source>
</evidence>
<dbReference type="InterPro" id="IPR000843">
    <property type="entry name" value="HTH_LacI"/>
</dbReference>
<keyword evidence="6" id="KW-1185">Reference proteome</keyword>
<accession>I4YXI1</accession>
<dbReference type="PANTHER" id="PTHR30146:SF138">
    <property type="entry name" value="TRANSCRIPTIONAL REGULATORY PROTEIN"/>
    <property type="match status" value="1"/>
</dbReference>
<dbReference type="OrthoDB" id="7170131at2"/>
<dbReference type="InterPro" id="IPR010982">
    <property type="entry name" value="Lambda_DNA-bd_dom_sf"/>
</dbReference>
<dbReference type="Pfam" id="PF00532">
    <property type="entry name" value="Peripla_BP_1"/>
    <property type="match status" value="1"/>
</dbReference>
<dbReference type="AlphaFoldDB" id="I4YXI1"/>
<feature type="domain" description="HTH lacI-type" evidence="4">
    <location>
        <begin position="1"/>
        <end position="55"/>
    </location>
</feature>
<keyword evidence="3" id="KW-0804">Transcription</keyword>
<dbReference type="SMART" id="SM00354">
    <property type="entry name" value="HTH_LACI"/>
    <property type="match status" value="1"/>
</dbReference>
<evidence type="ECO:0000313" key="5">
    <source>
        <dbReference type="EMBL" id="EIM28673.1"/>
    </source>
</evidence>
<evidence type="ECO:0000256" key="1">
    <source>
        <dbReference type="ARBA" id="ARBA00023015"/>
    </source>
</evidence>
<dbReference type="CDD" id="cd01392">
    <property type="entry name" value="HTH_LacI"/>
    <property type="match status" value="1"/>
</dbReference>
<dbReference type="PROSITE" id="PS50932">
    <property type="entry name" value="HTH_LACI_2"/>
    <property type="match status" value="1"/>
</dbReference>
<dbReference type="PATRIC" id="fig|864069.3.peg.2518"/>
<name>I4YXI1_9HYPH</name>
<dbReference type="eggNOG" id="COG1609">
    <property type="taxonomic scope" value="Bacteria"/>
</dbReference>
<dbReference type="PANTHER" id="PTHR30146">
    <property type="entry name" value="LACI-RELATED TRANSCRIPTIONAL REPRESSOR"/>
    <property type="match status" value="1"/>
</dbReference>
<dbReference type="SUPFAM" id="SSF53822">
    <property type="entry name" value="Periplasmic binding protein-like I"/>
    <property type="match status" value="1"/>
</dbReference>
<proteinExistence type="predicted"/>
<dbReference type="STRING" id="864069.MicloDRAFT_00023160"/>
<dbReference type="InterPro" id="IPR028082">
    <property type="entry name" value="Peripla_BP_I"/>
</dbReference>
<dbReference type="InterPro" id="IPR001761">
    <property type="entry name" value="Peripla_BP/Lac1_sug-bd_dom"/>
</dbReference>
<dbReference type="CDD" id="cd20010">
    <property type="entry name" value="PBP1_AglR-like"/>
    <property type="match status" value="1"/>
</dbReference>
<sequence length="352" mass="38280">MGVRRLAQELRISVTTVSRALNDYPDIAPDTRRRVLEAAERIGYSPNAVARSLRQGRANAVGIVLPTPEGNFSDPFLSALLAGISNRLRCDGLDLIVTSCPPGPDEEPSYKRLFAGRKVDSVIVTRTRVDDDRIRLLLAENFPFVAFGRSDAIADPFPWVDLDGHAAFFSMTRRLIEAGHRRIGLIHTGRNLNFVRHRTAGWRDCLVAEGIPAELCGKWMAEAAPDAEGGRRAAFSLLSQSDAPTALVCISDDIAFGAIEACRELSLPVGDGGISIVGFDDNPYARFASPPLTSQRQPVRDIGCTLVDMLQRRSTGAPASQLNCLMQAEFVTRSSHGRPPCQATSGRSGLRQ</sequence>
<dbReference type="Proteomes" id="UP000003947">
    <property type="component" value="Unassembled WGS sequence"/>
</dbReference>
<dbReference type="SUPFAM" id="SSF47413">
    <property type="entry name" value="lambda repressor-like DNA-binding domains"/>
    <property type="match status" value="1"/>
</dbReference>
<dbReference type="Gene3D" id="1.10.260.40">
    <property type="entry name" value="lambda repressor-like DNA-binding domains"/>
    <property type="match status" value="1"/>
</dbReference>
<keyword evidence="1" id="KW-0805">Transcription regulation</keyword>
<evidence type="ECO:0000256" key="3">
    <source>
        <dbReference type="ARBA" id="ARBA00023163"/>
    </source>
</evidence>
<organism evidence="5 6">
    <name type="scientific">Microvirga lotononidis</name>
    <dbReference type="NCBI Taxonomy" id="864069"/>
    <lineage>
        <taxon>Bacteria</taxon>
        <taxon>Pseudomonadati</taxon>
        <taxon>Pseudomonadota</taxon>
        <taxon>Alphaproteobacteria</taxon>
        <taxon>Hyphomicrobiales</taxon>
        <taxon>Methylobacteriaceae</taxon>
        <taxon>Microvirga</taxon>
    </lineage>
</organism>
<dbReference type="EMBL" id="JH660642">
    <property type="protein sequence ID" value="EIM28673.1"/>
    <property type="molecule type" value="Genomic_DNA"/>
</dbReference>
<dbReference type="GO" id="GO:0003700">
    <property type="term" value="F:DNA-binding transcription factor activity"/>
    <property type="evidence" value="ECO:0007669"/>
    <property type="project" value="TreeGrafter"/>
</dbReference>
<dbReference type="Gene3D" id="3.40.50.2300">
    <property type="match status" value="2"/>
</dbReference>
<reference evidence="5 6" key="1">
    <citation type="submission" date="2012-02" db="EMBL/GenBank/DDBJ databases">
        <title>Improved High-Quality Draft sequence of Microvirga sp. WSM3557.</title>
        <authorList>
            <consortium name="US DOE Joint Genome Institute"/>
            <person name="Lucas S."/>
            <person name="Han J."/>
            <person name="Lapidus A."/>
            <person name="Cheng J.-F."/>
            <person name="Goodwin L."/>
            <person name="Pitluck S."/>
            <person name="Peters L."/>
            <person name="Zhang X."/>
            <person name="Detter J.C."/>
            <person name="Han C."/>
            <person name="Tapia R."/>
            <person name="Land M."/>
            <person name="Hauser L."/>
            <person name="Kyrpides N."/>
            <person name="Ivanova N."/>
            <person name="Pagani I."/>
            <person name="Brau L."/>
            <person name="Yates R."/>
            <person name="O'Hara G."/>
            <person name="Rui T."/>
            <person name="Howieson J."/>
            <person name="Reeve W."/>
            <person name="Woyke T."/>
        </authorList>
    </citation>
    <scope>NUCLEOTIDE SEQUENCE [LARGE SCALE GENOMIC DNA]</scope>
    <source>
        <strain evidence="5 6">WSM3557</strain>
    </source>
</reference>
<dbReference type="Pfam" id="PF00356">
    <property type="entry name" value="LacI"/>
    <property type="match status" value="1"/>
</dbReference>
<keyword evidence="2" id="KW-0238">DNA-binding</keyword>
<dbReference type="RefSeq" id="WP_009491299.1">
    <property type="nucleotide sequence ID" value="NZ_CP141048.1"/>
</dbReference>
<evidence type="ECO:0000313" key="6">
    <source>
        <dbReference type="Proteomes" id="UP000003947"/>
    </source>
</evidence>
<dbReference type="HOGENOM" id="CLU_037628_6_1_5"/>
<dbReference type="GO" id="GO:0000976">
    <property type="term" value="F:transcription cis-regulatory region binding"/>
    <property type="evidence" value="ECO:0007669"/>
    <property type="project" value="TreeGrafter"/>
</dbReference>
<protein>
    <submittedName>
        <fullName evidence="5">Transcriptional regulator</fullName>
    </submittedName>
</protein>
<evidence type="ECO:0000256" key="2">
    <source>
        <dbReference type="ARBA" id="ARBA00023125"/>
    </source>
</evidence>
<gene>
    <name evidence="5" type="ORF">MicloDRAFT_00023160</name>
</gene>